<evidence type="ECO:0008006" key="4">
    <source>
        <dbReference type="Google" id="ProtNLM"/>
    </source>
</evidence>
<gene>
    <name evidence="2" type="ORF">RM479_01725</name>
</gene>
<organism evidence="2 3">
    <name type="scientific">Nocardiopsis lambiniae</name>
    <dbReference type="NCBI Taxonomy" id="3075539"/>
    <lineage>
        <taxon>Bacteria</taxon>
        <taxon>Bacillati</taxon>
        <taxon>Actinomycetota</taxon>
        <taxon>Actinomycetes</taxon>
        <taxon>Streptosporangiales</taxon>
        <taxon>Nocardiopsidaceae</taxon>
        <taxon>Nocardiopsis</taxon>
    </lineage>
</organism>
<evidence type="ECO:0000313" key="2">
    <source>
        <dbReference type="EMBL" id="MDT0327121.1"/>
    </source>
</evidence>
<dbReference type="EMBL" id="JAVREP010000001">
    <property type="protein sequence ID" value="MDT0327121.1"/>
    <property type="molecule type" value="Genomic_DNA"/>
</dbReference>
<keyword evidence="1" id="KW-0812">Transmembrane</keyword>
<keyword evidence="1" id="KW-0472">Membrane</keyword>
<keyword evidence="3" id="KW-1185">Reference proteome</keyword>
<evidence type="ECO:0000256" key="1">
    <source>
        <dbReference type="SAM" id="Phobius"/>
    </source>
</evidence>
<feature type="transmembrane region" description="Helical" evidence="1">
    <location>
        <begin position="20"/>
        <end position="45"/>
    </location>
</feature>
<sequence length="202" mass="21463">MYARQPPPRVSPSELRPGRFGYWAGGVVMVLGGVAGVVAFVVFLLQAVTLPDFAAQLPGDGEVVFSHTPGEEAADIALYSTSPANGPYECELFTPGGEPTAFTDPEFHQEDSEWTLVGVASPQEAGEYTLVCEDHPDHAYAVAPVPEDFGVIEDVVGALASLFLLPLAGLVVGLVLIVSTAVRRGLHKKRLLAERAGYPYRG</sequence>
<name>A0ABU2M399_9ACTN</name>
<comment type="caution">
    <text evidence="2">The sequence shown here is derived from an EMBL/GenBank/DDBJ whole genome shotgun (WGS) entry which is preliminary data.</text>
</comment>
<keyword evidence="1" id="KW-1133">Transmembrane helix</keyword>
<proteinExistence type="predicted"/>
<accession>A0ABU2M399</accession>
<protein>
    <recommendedName>
        <fullName evidence="4">DUF3592 domain-containing protein</fullName>
    </recommendedName>
</protein>
<dbReference type="Proteomes" id="UP001183390">
    <property type="component" value="Unassembled WGS sequence"/>
</dbReference>
<evidence type="ECO:0000313" key="3">
    <source>
        <dbReference type="Proteomes" id="UP001183390"/>
    </source>
</evidence>
<reference evidence="3" key="1">
    <citation type="submission" date="2023-07" db="EMBL/GenBank/DDBJ databases">
        <title>30 novel species of actinomycetes from the DSMZ collection.</title>
        <authorList>
            <person name="Nouioui I."/>
        </authorList>
    </citation>
    <scope>NUCLEOTIDE SEQUENCE [LARGE SCALE GENOMIC DNA]</scope>
    <source>
        <strain evidence="3">DSM 44743</strain>
    </source>
</reference>
<feature type="transmembrane region" description="Helical" evidence="1">
    <location>
        <begin position="155"/>
        <end position="182"/>
    </location>
</feature>
<dbReference type="RefSeq" id="WP_311509928.1">
    <property type="nucleotide sequence ID" value="NZ_JAVREP010000001.1"/>
</dbReference>